<dbReference type="GO" id="GO:0016616">
    <property type="term" value="F:oxidoreductase activity, acting on the CH-OH group of donors, NAD or NADP as acceptor"/>
    <property type="evidence" value="ECO:0007669"/>
    <property type="project" value="UniProtKB-ARBA"/>
</dbReference>
<dbReference type="Proteomes" id="UP001329430">
    <property type="component" value="Chromosome 10"/>
</dbReference>
<dbReference type="PANTHER" id="PTHR43115">
    <property type="entry name" value="DEHYDROGENASE/REDUCTASE SDR FAMILY MEMBER 11"/>
    <property type="match status" value="1"/>
</dbReference>
<evidence type="ECO:0000256" key="1">
    <source>
        <dbReference type="ARBA" id="ARBA00006484"/>
    </source>
</evidence>
<comment type="similarity">
    <text evidence="1 3">Belongs to the short-chain dehydrogenases/reductases (SDR) family.</text>
</comment>
<organism evidence="4 5">
    <name type="scientific">Pyrocoelia pectoralis</name>
    <dbReference type="NCBI Taxonomy" id="417401"/>
    <lineage>
        <taxon>Eukaryota</taxon>
        <taxon>Metazoa</taxon>
        <taxon>Ecdysozoa</taxon>
        <taxon>Arthropoda</taxon>
        <taxon>Hexapoda</taxon>
        <taxon>Insecta</taxon>
        <taxon>Pterygota</taxon>
        <taxon>Neoptera</taxon>
        <taxon>Endopterygota</taxon>
        <taxon>Coleoptera</taxon>
        <taxon>Polyphaga</taxon>
        <taxon>Elateriformia</taxon>
        <taxon>Elateroidea</taxon>
        <taxon>Lampyridae</taxon>
        <taxon>Lampyrinae</taxon>
        <taxon>Pyrocoelia</taxon>
    </lineage>
</organism>
<dbReference type="PRINTS" id="PR00080">
    <property type="entry name" value="SDRFAMILY"/>
</dbReference>
<dbReference type="Gene3D" id="3.40.50.720">
    <property type="entry name" value="NAD(P)-binding Rossmann-like Domain"/>
    <property type="match status" value="1"/>
</dbReference>
<evidence type="ECO:0000256" key="2">
    <source>
        <dbReference type="ARBA" id="ARBA00023002"/>
    </source>
</evidence>
<evidence type="ECO:0000256" key="3">
    <source>
        <dbReference type="RuleBase" id="RU000363"/>
    </source>
</evidence>
<name>A0AAN7ZGY9_9COLE</name>
<dbReference type="PANTHER" id="PTHR43115:SF4">
    <property type="entry name" value="DEHYDROGENASE_REDUCTASE SDR FAMILY MEMBER 11"/>
    <property type="match status" value="1"/>
</dbReference>
<accession>A0AAN7ZGY9</accession>
<sequence>MERWRGKVAIVTGASSGIGAAVAEALVENGCIVAGLARRKEKIDQISSRLQSKSGKLYALKADIGVEEDILNTFKWVRENLGPIHILVNSAGTGRPTNLIEGETKDFKSVLDTNVLGLTITTREAVRDMRRNHVDGYIIHINSVMGHRVYNLATENVYPASKHAITALTETLRNDLKRIGSKIKVSSVSPGLVDTDIFASNGFLKLDGVAEMLKVLPKIQSKDVADAIMYLLGTPPHVVITELTIQPNGGVS</sequence>
<evidence type="ECO:0008006" key="6">
    <source>
        <dbReference type="Google" id="ProtNLM"/>
    </source>
</evidence>
<evidence type="ECO:0000313" key="4">
    <source>
        <dbReference type="EMBL" id="KAK5638888.1"/>
    </source>
</evidence>
<reference evidence="4 5" key="1">
    <citation type="journal article" date="2024" name="Insects">
        <title>An Improved Chromosome-Level Genome Assembly of the Firefly Pyrocoelia pectoralis.</title>
        <authorList>
            <person name="Fu X."/>
            <person name="Meyer-Rochow V.B."/>
            <person name="Ballantyne L."/>
            <person name="Zhu X."/>
        </authorList>
    </citation>
    <scope>NUCLEOTIDE SEQUENCE [LARGE SCALE GENOMIC DNA]</scope>
    <source>
        <strain evidence="4">XCY_ONT2</strain>
    </source>
</reference>
<dbReference type="PRINTS" id="PR00081">
    <property type="entry name" value="GDHRDH"/>
</dbReference>
<dbReference type="InterPro" id="IPR002347">
    <property type="entry name" value="SDR_fam"/>
</dbReference>
<dbReference type="EMBL" id="JAVRBK010000010">
    <property type="protein sequence ID" value="KAK5638888.1"/>
    <property type="molecule type" value="Genomic_DNA"/>
</dbReference>
<dbReference type="FunFam" id="3.40.50.720:FF:000047">
    <property type="entry name" value="NADP-dependent L-serine/L-allo-threonine dehydrogenase"/>
    <property type="match status" value="1"/>
</dbReference>
<dbReference type="Pfam" id="PF00106">
    <property type="entry name" value="adh_short"/>
    <property type="match status" value="1"/>
</dbReference>
<dbReference type="SUPFAM" id="SSF51735">
    <property type="entry name" value="NAD(P)-binding Rossmann-fold domains"/>
    <property type="match status" value="1"/>
</dbReference>
<dbReference type="AlphaFoldDB" id="A0AAN7ZGY9"/>
<dbReference type="InterPro" id="IPR036291">
    <property type="entry name" value="NAD(P)-bd_dom_sf"/>
</dbReference>
<keyword evidence="2" id="KW-0560">Oxidoreductase</keyword>
<comment type="caution">
    <text evidence="4">The sequence shown here is derived from an EMBL/GenBank/DDBJ whole genome shotgun (WGS) entry which is preliminary data.</text>
</comment>
<evidence type="ECO:0000313" key="5">
    <source>
        <dbReference type="Proteomes" id="UP001329430"/>
    </source>
</evidence>
<protein>
    <recommendedName>
        <fullName evidence="6">Farnesol dehydrogenase-like</fullName>
    </recommendedName>
</protein>
<proteinExistence type="inferred from homology"/>
<gene>
    <name evidence="4" type="ORF">RI129_013183</name>
</gene>
<keyword evidence="5" id="KW-1185">Reference proteome</keyword>